<keyword evidence="6" id="KW-0408">Iron</keyword>
<feature type="domain" description="FAD-binding FR-type" evidence="9">
    <location>
        <begin position="7"/>
        <end position="109"/>
    </location>
</feature>
<dbReference type="CDD" id="cd06185">
    <property type="entry name" value="PDR_like"/>
    <property type="match status" value="1"/>
</dbReference>
<feature type="domain" description="2Fe-2S ferredoxin-type" evidence="8">
    <location>
        <begin position="233"/>
        <end position="320"/>
    </location>
</feature>
<keyword evidence="3" id="KW-0001">2Fe-2S</keyword>
<dbReference type="Gene3D" id="2.40.30.10">
    <property type="entry name" value="Translation factors"/>
    <property type="match status" value="1"/>
</dbReference>
<dbReference type="GO" id="GO:0051537">
    <property type="term" value="F:2 iron, 2 sulfur cluster binding"/>
    <property type="evidence" value="ECO:0007669"/>
    <property type="project" value="UniProtKB-KW"/>
</dbReference>
<dbReference type="SUPFAM" id="SSF52343">
    <property type="entry name" value="Ferredoxin reductase-like, C-terminal NADP-linked domain"/>
    <property type="match status" value="1"/>
</dbReference>
<dbReference type="Gene3D" id="3.40.50.80">
    <property type="entry name" value="Nucleotide-binding domain of ferredoxin-NADP reductase (FNR) module"/>
    <property type="match status" value="1"/>
</dbReference>
<dbReference type="RefSeq" id="WP_045551303.1">
    <property type="nucleotide sequence ID" value="NZ_JZDQ02000007.1"/>
</dbReference>
<dbReference type="Gene3D" id="3.10.20.30">
    <property type="match status" value="1"/>
</dbReference>
<proteinExistence type="predicted"/>
<dbReference type="PRINTS" id="PR00409">
    <property type="entry name" value="PHDIOXRDTASE"/>
</dbReference>
<organism evidence="10 11">
    <name type="scientific">Nocardioides luteus</name>
    <dbReference type="NCBI Taxonomy" id="1844"/>
    <lineage>
        <taxon>Bacteria</taxon>
        <taxon>Bacillati</taxon>
        <taxon>Actinomycetota</taxon>
        <taxon>Actinomycetes</taxon>
        <taxon>Propionibacteriales</taxon>
        <taxon>Nocardioidaceae</taxon>
        <taxon>Nocardioides</taxon>
    </lineage>
</organism>
<dbReference type="GO" id="GO:0016491">
    <property type="term" value="F:oxidoreductase activity"/>
    <property type="evidence" value="ECO:0007669"/>
    <property type="project" value="UniProtKB-KW"/>
</dbReference>
<keyword evidence="11" id="KW-1185">Reference proteome</keyword>
<dbReference type="PANTHER" id="PTHR47354">
    <property type="entry name" value="NADH OXIDOREDUCTASE HCR"/>
    <property type="match status" value="1"/>
</dbReference>
<dbReference type="InterPro" id="IPR050415">
    <property type="entry name" value="MRET"/>
</dbReference>
<gene>
    <name evidence="10" type="ORF">UG56_006220</name>
</gene>
<dbReference type="AlphaFoldDB" id="A0A1J4NAD4"/>
<dbReference type="Proteomes" id="UP000033772">
    <property type="component" value="Unassembled WGS sequence"/>
</dbReference>
<dbReference type="PROSITE" id="PS51085">
    <property type="entry name" value="2FE2S_FER_2"/>
    <property type="match status" value="1"/>
</dbReference>
<keyword evidence="2" id="KW-0285">Flavoprotein</keyword>
<dbReference type="GO" id="GO:0046872">
    <property type="term" value="F:metal ion binding"/>
    <property type="evidence" value="ECO:0007669"/>
    <property type="project" value="UniProtKB-KW"/>
</dbReference>
<dbReference type="Pfam" id="PF00175">
    <property type="entry name" value="NAD_binding_1"/>
    <property type="match status" value="1"/>
</dbReference>
<evidence type="ECO:0000256" key="5">
    <source>
        <dbReference type="ARBA" id="ARBA00023002"/>
    </source>
</evidence>
<dbReference type="PANTHER" id="PTHR47354:SF1">
    <property type="entry name" value="CARNITINE MONOOXYGENASE REDUCTASE SUBUNIT"/>
    <property type="match status" value="1"/>
</dbReference>
<comment type="caution">
    <text evidence="10">The sequence shown here is derived from an EMBL/GenBank/DDBJ whole genome shotgun (WGS) entry which is preliminary data.</text>
</comment>
<accession>A0A1J4NAD4</accession>
<dbReference type="InterPro" id="IPR006058">
    <property type="entry name" value="2Fe2S_fd_BS"/>
</dbReference>
<comment type="cofactor">
    <cofactor evidence="1">
        <name>FAD</name>
        <dbReference type="ChEBI" id="CHEBI:57692"/>
    </cofactor>
</comment>
<dbReference type="InterPro" id="IPR017927">
    <property type="entry name" value="FAD-bd_FR_type"/>
</dbReference>
<dbReference type="InterPro" id="IPR017938">
    <property type="entry name" value="Riboflavin_synthase-like_b-brl"/>
</dbReference>
<evidence type="ECO:0000259" key="8">
    <source>
        <dbReference type="PROSITE" id="PS51085"/>
    </source>
</evidence>
<evidence type="ECO:0000256" key="3">
    <source>
        <dbReference type="ARBA" id="ARBA00022714"/>
    </source>
</evidence>
<evidence type="ECO:0000313" key="11">
    <source>
        <dbReference type="Proteomes" id="UP000033772"/>
    </source>
</evidence>
<evidence type="ECO:0000256" key="7">
    <source>
        <dbReference type="ARBA" id="ARBA00023014"/>
    </source>
</evidence>
<dbReference type="PROSITE" id="PS00197">
    <property type="entry name" value="2FE2S_FER_1"/>
    <property type="match status" value="1"/>
</dbReference>
<dbReference type="InterPro" id="IPR012675">
    <property type="entry name" value="Beta-grasp_dom_sf"/>
</dbReference>
<evidence type="ECO:0000256" key="1">
    <source>
        <dbReference type="ARBA" id="ARBA00001974"/>
    </source>
</evidence>
<evidence type="ECO:0000256" key="6">
    <source>
        <dbReference type="ARBA" id="ARBA00023004"/>
    </source>
</evidence>
<reference evidence="10" key="1">
    <citation type="submission" date="2016-10" db="EMBL/GenBank/DDBJ databases">
        <title>Draft Genome Sequence of Nocardioides luteus Strain BAFB, an Alkane-Degrading Bacterium Isolated from JP-7 Polluted Soil.</title>
        <authorList>
            <person name="Brown L."/>
            <person name="Ruiz O.N."/>
            <person name="Gunasekera T."/>
        </authorList>
    </citation>
    <scope>NUCLEOTIDE SEQUENCE [LARGE SCALE GENOMIC DNA]</scope>
    <source>
        <strain evidence="10">BAFB</strain>
    </source>
</reference>
<dbReference type="EMBL" id="JZDQ02000007">
    <property type="protein sequence ID" value="OIJ27608.1"/>
    <property type="molecule type" value="Genomic_DNA"/>
</dbReference>
<evidence type="ECO:0000313" key="10">
    <source>
        <dbReference type="EMBL" id="OIJ27608.1"/>
    </source>
</evidence>
<dbReference type="InterPro" id="IPR036010">
    <property type="entry name" value="2Fe-2S_ferredoxin-like_sf"/>
</dbReference>
<evidence type="ECO:0000256" key="4">
    <source>
        <dbReference type="ARBA" id="ARBA00022723"/>
    </source>
</evidence>
<keyword evidence="7" id="KW-0411">Iron-sulfur</keyword>
<evidence type="ECO:0000256" key="2">
    <source>
        <dbReference type="ARBA" id="ARBA00022630"/>
    </source>
</evidence>
<dbReference type="InterPro" id="IPR001433">
    <property type="entry name" value="OxRdtase_FAD/NAD-bd"/>
</dbReference>
<dbReference type="PROSITE" id="PS51384">
    <property type="entry name" value="FAD_FR"/>
    <property type="match status" value="1"/>
</dbReference>
<dbReference type="CDD" id="cd00207">
    <property type="entry name" value="fer2"/>
    <property type="match status" value="1"/>
</dbReference>
<name>A0A1J4NAD4_9ACTN</name>
<dbReference type="STRING" id="1844.UG56_006220"/>
<keyword evidence="5" id="KW-0560">Oxidoreductase</keyword>
<dbReference type="SUPFAM" id="SSF54292">
    <property type="entry name" value="2Fe-2S ferredoxin-like"/>
    <property type="match status" value="1"/>
</dbReference>
<keyword evidence="4" id="KW-0479">Metal-binding</keyword>
<dbReference type="InterPro" id="IPR039261">
    <property type="entry name" value="FNR_nucleotide-bd"/>
</dbReference>
<dbReference type="SUPFAM" id="SSF63380">
    <property type="entry name" value="Riboflavin synthase domain-like"/>
    <property type="match status" value="1"/>
</dbReference>
<dbReference type="Pfam" id="PF00111">
    <property type="entry name" value="Fer2"/>
    <property type="match status" value="1"/>
</dbReference>
<protein>
    <submittedName>
        <fullName evidence="10">Oxidoreductase</fullName>
    </submittedName>
</protein>
<evidence type="ECO:0000259" key="9">
    <source>
        <dbReference type="PROSITE" id="PS51384"/>
    </source>
</evidence>
<sequence>MSLATEEQELELLVKQMTLEADGVLSLRLVHPGGDPLPEWSPGAHVDLTLKGSLVRQYSLCGDPADRGSYRVAVLREQAALGGSEYVHEGLRPGHRLRVVGPRNNFDFLPAKRYVFVAGGIGITPLLAMLTEAERQGTDWELWYGGRREDSMAFLDELAAYGDRVKVIPEETHGRLDLATALPTPEPGTLVYCCGPEGLLAVVEEHAASWPEGTLQVERFKAKQIEVDPDGEQPISVDCRRSGRVVQVPADVPVIDALEAAGITVSSSCRDGICGTCETKVLAGTPDHRDSLLSDTEQASGTTMMICVSRARTPELALDI</sequence>
<dbReference type="InterPro" id="IPR001041">
    <property type="entry name" value="2Fe-2S_ferredoxin-type"/>
</dbReference>